<accession>A0A9P3GFY5</accession>
<dbReference type="PROSITE" id="PS50002">
    <property type="entry name" value="SH3"/>
    <property type="match status" value="1"/>
</dbReference>
<evidence type="ECO:0000259" key="5">
    <source>
        <dbReference type="PROSITE" id="PS50002"/>
    </source>
</evidence>
<dbReference type="SUPFAM" id="SSF50044">
    <property type="entry name" value="SH3-domain"/>
    <property type="match status" value="1"/>
</dbReference>
<reference evidence="7 8" key="1">
    <citation type="submission" date="2021-08" db="EMBL/GenBank/DDBJ databases">
        <title>Draft Genome Sequence of Phanerochaete sordida strain YK-624.</title>
        <authorList>
            <person name="Mori T."/>
            <person name="Dohra H."/>
            <person name="Suzuki T."/>
            <person name="Kawagishi H."/>
            <person name="Hirai H."/>
        </authorList>
    </citation>
    <scope>NUCLEOTIDE SEQUENCE [LARGE SCALE GENOMIC DNA]</scope>
    <source>
        <strain evidence="7 8">YK-624</strain>
    </source>
</reference>
<dbReference type="PRINTS" id="PR00499">
    <property type="entry name" value="P67PHOX"/>
</dbReference>
<dbReference type="EMBL" id="BPQB01000029">
    <property type="protein sequence ID" value="GJE93015.1"/>
    <property type="molecule type" value="Genomic_DNA"/>
</dbReference>
<feature type="domain" description="BAR" evidence="6">
    <location>
        <begin position="14"/>
        <end position="246"/>
    </location>
</feature>
<dbReference type="Proteomes" id="UP000703269">
    <property type="component" value="Unassembled WGS sequence"/>
</dbReference>
<dbReference type="SMART" id="SM00721">
    <property type="entry name" value="BAR"/>
    <property type="match status" value="1"/>
</dbReference>
<dbReference type="CDD" id="cd00174">
    <property type="entry name" value="SH3"/>
    <property type="match status" value="1"/>
</dbReference>
<feature type="compositionally biased region" description="Low complexity" evidence="4">
    <location>
        <begin position="630"/>
        <end position="640"/>
    </location>
</feature>
<dbReference type="PRINTS" id="PR00452">
    <property type="entry name" value="SH3DOMAIN"/>
</dbReference>
<evidence type="ECO:0000313" key="8">
    <source>
        <dbReference type="Proteomes" id="UP000703269"/>
    </source>
</evidence>
<dbReference type="OrthoDB" id="10263741at2759"/>
<protein>
    <recommendedName>
        <fullName evidence="9">BAR-domain-containing protein</fullName>
    </recommendedName>
</protein>
<dbReference type="Gene3D" id="2.30.30.40">
    <property type="entry name" value="SH3 Domains"/>
    <property type="match status" value="1"/>
</dbReference>
<evidence type="ECO:0000256" key="3">
    <source>
        <dbReference type="SAM" id="Coils"/>
    </source>
</evidence>
<organism evidence="7 8">
    <name type="scientific">Phanerochaete sordida</name>
    <dbReference type="NCBI Taxonomy" id="48140"/>
    <lineage>
        <taxon>Eukaryota</taxon>
        <taxon>Fungi</taxon>
        <taxon>Dikarya</taxon>
        <taxon>Basidiomycota</taxon>
        <taxon>Agaricomycotina</taxon>
        <taxon>Agaricomycetes</taxon>
        <taxon>Polyporales</taxon>
        <taxon>Phanerochaetaceae</taxon>
        <taxon>Phanerochaete</taxon>
    </lineage>
</organism>
<proteinExistence type="predicted"/>
<dbReference type="GO" id="GO:0005737">
    <property type="term" value="C:cytoplasm"/>
    <property type="evidence" value="ECO:0007669"/>
    <property type="project" value="InterPro"/>
</dbReference>
<name>A0A9P3GFY5_9APHY</name>
<keyword evidence="8" id="KW-1185">Reference proteome</keyword>
<dbReference type="Gene3D" id="1.20.1270.60">
    <property type="entry name" value="Arfaptin homology (AH) domain/BAR domain"/>
    <property type="match status" value="1"/>
</dbReference>
<keyword evidence="3" id="KW-0175">Coiled coil</keyword>
<evidence type="ECO:0000256" key="1">
    <source>
        <dbReference type="ARBA" id="ARBA00022443"/>
    </source>
</evidence>
<dbReference type="InterPro" id="IPR004148">
    <property type="entry name" value="BAR_dom"/>
</dbReference>
<feature type="region of interest" description="Disordered" evidence="4">
    <location>
        <begin position="568"/>
        <end position="698"/>
    </location>
</feature>
<evidence type="ECO:0000259" key="6">
    <source>
        <dbReference type="PROSITE" id="PS51021"/>
    </source>
</evidence>
<feature type="compositionally biased region" description="Pro residues" evidence="4">
    <location>
        <begin position="490"/>
        <end position="499"/>
    </location>
</feature>
<feature type="compositionally biased region" description="Low complexity" evidence="4">
    <location>
        <begin position="391"/>
        <end position="408"/>
    </location>
</feature>
<feature type="compositionally biased region" description="Low complexity" evidence="4">
    <location>
        <begin position="500"/>
        <end position="509"/>
    </location>
</feature>
<feature type="coiled-coil region" evidence="3">
    <location>
        <begin position="121"/>
        <end position="193"/>
    </location>
</feature>
<gene>
    <name evidence="7" type="ORF">PsYK624_091740</name>
</gene>
<evidence type="ECO:0000313" key="7">
    <source>
        <dbReference type="EMBL" id="GJE93015.1"/>
    </source>
</evidence>
<feature type="compositionally biased region" description="Basic and acidic residues" evidence="4">
    <location>
        <begin position="603"/>
        <end position="620"/>
    </location>
</feature>
<dbReference type="AlphaFoldDB" id="A0A9P3GFY5"/>
<dbReference type="InterPro" id="IPR036028">
    <property type="entry name" value="SH3-like_dom_sf"/>
</dbReference>
<sequence length="698" mass="76645">MASKQLGKLRQWAGEALAVRDKTTLSEEFKELEHDVELRRRGLWRMHVAAQDYHHALSKKKISEAVETDEKLLPIDALGVVMIQHGEEFGDDSAFGTSLVSMGRAHCQIATLQESFSVLLHETYLASLQRAEDDIKEYQSQRKKLDSRRLAYDAAVTKLEKIRSHKKEKEKERVEAEDEYEVAKSRYEECAEDVRVRMYAIQENEIDQLRDLTSFLDTEVHFVEQYLDVLNQVKASWVDDATLASMERTSRSRPHLTIGEPRPVRERRKSISKKSVSGADDSSIEEEPAAKSSIMKSLSLRRPDHGTSSKPPSRPPSRNERKRADSIVSVGAEKEKEKEKQDKSKRMSVTGWASSKMGSLTGRGKREKLTDALMQDHETDSEGEGARPPRSRAVSTSSRSSPTKTRTPNDSPLQPARTLRLPAKKVALAQHDFKAASQDELSFKAGDQIAVLNEVLDGWWLGELAGRTGLFPTTYTEILNASSSSLAKPRLPPRPPAGSQPPSRASPAASHDELAQLPPSLKRDPPKWLAVHATGDSIADSDLGDHPFGDHLVAASRSPLNGTFYAESIADSDSEHERAPDDDDGDADPGARLVEPASPHPRGTHEHANGNGRLDDERRMPRAPPPALPSRPSAGSISKRAPPPPPPRRATLSSAPPVPWRPGMASGASSQSTSTNASFVSIGPEVGADGLTGSPFLD</sequence>
<dbReference type="Pfam" id="PF03114">
    <property type="entry name" value="BAR"/>
    <property type="match status" value="1"/>
</dbReference>
<feature type="domain" description="SH3" evidence="5">
    <location>
        <begin position="422"/>
        <end position="481"/>
    </location>
</feature>
<dbReference type="PANTHER" id="PTHR45929:SF7">
    <property type="entry name" value="LAS SEVENTEEN-BINDING PROTEIN 1"/>
    <property type="match status" value="1"/>
</dbReference>
<feature type="region of interest" description="Disordered" evidence="4">
    <location>
        <begin position="484"/>
        <end position="527"/>
    </location>
</feature>
<dbReference type="SMART" id="SM00326">
    <property type="entry name" value="SH3"/>
    <property type="match status" value="1"/>
</dbReference>
<feature type="region of interest" description="Disordered" evidence="4">
    <location>
        <begin position="247"/>
        <end position="419"/>
    </location>
</feature>
<keyword evidence="1 2" id="KW-0728">SH3 domain</keyword>
<feature type="compositionally biased region" description="Basic and acidic residues" evidence="4">
    <location>
        <begin position="332"/>
        <end position="345"/>
    </location>
</feature>
<dbReference type="PANTHER" id="PTHR45929">
    <property type="entry name" value="JAK PATHWAY SIGNAL TRANSDUCTION ADAPTOR MOLECULE"/>
    <property type="match status" value="1"/>
</dbReference>
<evidence type="ECO:0000256" key="4">
    <source>
        <dbReference type="SAM" id="MobiDB-lite"/>
    </source>
</evidence>
<feature type="compositionally biased region" description="Polar residues" evidence="4">
    <location>
        <begin position="667"/>
        <end position="679"/>
    </location>
</feature>
<dbReference type="InterPro" id="IPR027267">
    <property type="entry name" value="AH/BAR_dom_sf"/>
</dbReference>
<dbReference type="PROSITE" id="PS51021">
    <property type="entry name" value="BAR"/>
    <property type="match status" value="1"/>
</dbReference>
<evidence type="ECO:0008006" key="9">
    <source>
        <dbReference type="Google" id="ProtNLM"/>
    </source>
</evidence>
<comment type="caution">
    <text evidence="7">The sequence shown here is derived from an EMBL/GenBank/DDBJ whole genome shotgun (WGS) entry which is preliminary data.</text>
</comment>
<evidence type="ECO:0000256" key="2">
    <source>
        <dbReference type="PROSITE-ProRule" id="PRU00192"/>
    </source>
</evidence>
<dbReference type="SUPFAM" id="SSF103657">
    <property type="entry name" value="BAR/IMD domain-like"/>
    <property type="match status" value="1"/>
</dbReference>
<dbReference type="Pfam" id="PF00018">
    <property type="entry name" value="SH3_1"/>
    <property type="match status" value="1"/>
</dbReference>
<dbReference type="InterPro" id="IPR050670">
    <property type="entry name" value="STAM"/>
</dbReference>
<feature type="compositionally biased region" description="Basic and acidic residues" evidence="4">
    <location>
        <begin position="367"/>
        <end position="387"/>
    </location>
</feature>
<dbReference type="InterPro" id="IPR001452">
    <property type="entry name" value="SH3_domain"/>
</dbReference>